<dbReference type="InterPro" id="IPR040891">
    <property type="entry name" value="HEPN_SAV_6107"/>
</dbReference>
<protein>
    <recommendedName>
        <fullName evidence="1">SAV-6107-like HEPN domain-containing protein</fullName>
    </recommendedName>
</protein>
<dbReference type="Pfam" id="PF18726">
    <property type="entry name" value="HEPN_SAV_6107"/>
    <property type="match status" value="1"/>
</dbReference>
<reference evidence="2 3" key="1">
    <citation type="submission" date="2013-08" db="EMBL/GenBank/DDBJ databases">
        <title>The genome sequence of Knoellia aerolata.</title>
        <authorList>
            <person name="Zhu W."/>
            <person name="Wang G."/>
        </authorList>
    </citation>
    <scope>NUCLEOTIDE SEQUENCE [LARGE SCALE GENOMIC DNA]</scope>
    <source>
        <strain evidence="2 3">DSM 18566</strain>
    </source>
</reference>
<dbReference type="RefSeq" id="WP_052113183.1">
    <property type="nucleotide sequence ID" value="NZ_AVPL01000055.1"/>
</dbReference>
<evidence type="ECO:0000313" key="3">
    <source>
        <dbReference type="Proteomes" id="UP000030013"/>
    </source>
</evidence>
<comment type="caution">
    <text evidence="2">The sequence shown here is derived from an EMBL/GenBank/DDBJ whole genome shotgun (WGS) entry which is preliminary data.</text>
</comment>
<accession>A0A0A0JTQ3</accession>
<dbReference type="EMBL" id="AVPL01000055">
    <property type="protein sequence ID" value="KGN40064.1"/>
    <property type="molecule type" value="Genomic_DNA"/>
</dbReference>
<sequence length="148" mass="16072">MNAGPALALLEQSRQCLAEAYAAELAAVRLITSQDAAMRAAAALVAGRGTRGPQDLWPLLAARTPELAEWAEVFALAAIRRQQLETLCPELVSGERGTHHRCAVRVPVREADDLLRAAETFVELVAHTLGMPRRERTARRLAAVRESA</sequence>
<dbReference type="Proteomes" id="UP000030013">
    <property type="component" value="Unassembled WGS sequence"/>
</dbReference>
<proteinExistence type="predicted"/>
<dbReference type="STRING" id="1385519.N801_16595"/>
<organism evidence="2 3">
    <name type="scientific">Knoellia aerolata DSM 18566</name>
    <dbReference type="NCBI Taxonomy" id="1385519"/>
    <lineage>
        <taxon>Bacteria</taxon>
        <taxon>Bacillati</taxon>
        <taxon>Actinomycetota</taxon>
        <taxon>Actinomycetes</taxon>
        <taxon>Micrococcales</taxon>
        <taxon>Intrasporangiaceae</taxon>
        <taxon>Knoellia</taxon>
    </lineage>
</organism>
<dbReference type="AlphaFoldDB" id="A0A0A0JTQ3"/>
<evidence type="ECO:0000313" key="2">
    <source>
        <dbReference type="EMBL" id="KGN40064.1"/>
    </source>
</evidence>
<evidence type="ECO:0000259" key="1">
    <source>
        <dbReference type="Pfam" id="PF18726"/>
    </source>
</evidence>
<dbReference type="OrthoDB" id="4570063at2"/>
<keyword evidence="3" id="KW-1185">Reference proteome</keyword>
<gene>
    <name evidence="2" type="ORF">N801_16595</name>
</gene>
<name>A0A0A0JTQ3_9MICO</name>
<feature type="domain" description="SAV-6107-like HEPN" evidence="1">
    <location>
        <begin position="21"/>
        <end position="125"/>
    </location>
</feature>